<keyword evidence="7" id="KW-1185">Reference proteome</keyword>
<dbReference type="KEGG" id="slia:HA039_14030"/>
<dbReference type="GO" id="GO:0071949">
    <property type="term" value="F:FAD binding"/>
    <property type="evidence" value="ECO:0007669"/>
    <property type="project" value="InterPro"/>
</dbReference>
<evidence type="ECO:0000256" key="1">
    <source>
        <dbReference type="ARBA" id="ARBA00001974"/>
    </source>
</evidence>
<dbReference type="InterPro" id="IPR002938">
    <property type="entry name" value="FAD-bd"/>
</dbReference>
<dbReference type="Proteomes" id="UP000501179">
    <property type="component" value="Chromosome"/>
</dbReference>
<organism evidence="6 7">
    <name type="scientific">Streptomyces liangshanensis</name>
    <dbReference type="NCBI Taxonomy" id="2717324"/>
    <lineage>
        <taxon>Bacteria</taxon>
        <taxon>Bacillati</taxon>
        <taxon>Actinomycetota</taxon>
        <taxon>Actinomycetes</taxon>
        <taxon>Kitasatosporales</taxon>
        <taxon>Streptomycetaceae</taxon>
        <taxon>Streptomyces</taxon>
    </lineage>
</organism>
<feature type="region of interest" description="Disordered" evidence="4">
    <location>
        <begin position="400"/>
        <end position="446"/>
    </location>
</feature>
<dbReference type="SUPFAM" id="SSF51905">
    <property type="entry name" value="FAD/NAD(P)-binding domain"/>
    <property type="match status" value="1"/>
</dbReference>
<sequence length="563" mass="60183">MSTDPVTTDTAAHTPGPAGVLVIGAGPVGLTAATALLQQGVRVRLVDRAERPNPHAKAITLWPRALEALHRLGAGDGILARGLPLHAQNYHSAGRRVARLTFRKVPETRFPFAVSLPQQETEQALRQRFEELGGTTEFGVALTSLTPSPEGVTVELTDADGATERTRVDWLIGADGAHSTVRAAIGTGFEGETYPQRFLLSDGVCDTPLAQDEAHYFMTAKGVLVVVGLPGGNFRVFTSLAPDAEIADDIRAEVQRAASERCPVPIRLTGEHRTGVFRVHRRIADRFRKGRVLLVGDAAHIHSPAGGQGLNTGIEDAASLAGPLGGVVRGERGTDVLDRWERERRAVALEVLSDTDLQTRLWTMRGWRRNVRDRALGLGERTGLLDRFVTPRQTQLSLTHAAPGRTRGPLREGARLPDVRLAPDRTPANRTTPDRTPPPGAPVPRLHDLLDDGRPVLLVLAADGRDAARTARARVLADGLTGPGHRTVLVSAARTGARGASGPVRVLADPAGRVHAALSVRTPTVVLVRPDAVVSAVRPPGGPELFQELRLVPPQAEPVQEGV</sequence>
<protein>
    <submittedName>
        <fullName evidence="6">NAD(P)-binding protein</fullName>
    </submittedName>
</protein>
<dbReference type="GO" id="GO:0016709">
    <property type="term" value="F:oxidoreductase activity, acting on paired donors, with incorporation or reduction of molecular oxygen, NAD(P)H as one donor, and incorporation of one atom of oxygen"/>
    <property type="evidence" value="ECO:0007669"/>
    <property type="project" value="UniProtKB-ARBA"/>
</dbReference>
<keyword evidence="2" id="KW-0285">Flavoprotein</keyword>
<dbReference type="Pfam" id="PF01494">
    <property type="entry name" value="FAD_binding_3"/>
    <property type="match status" value="1"/>
</dbReference>
<dbReference type="Gene3D" id="3.30.70.2450">
    <property type="match status" value="1"/>
</dbReference>
<reference evidence="6 7" key="1">
    <citation type="submission" date="2020-03" db="EMBL/GenBank/DDBJ databases">
        <title>A novel species.</title>
        <authorList>
            <person name="Gao J."/>
        </authorList>
    </citation>
    <scope>NUCLEOTIDE SEQUENCE [LARGE SCALE GENOMIC DNA]</scope>
    <source>
        <strain evidence="6 7">QMT-12</strain>
    </source>
</reference>
<evidence type="ECO:0000256" key="4">
    <source>
        <dbReference type="SAM" id="MobiDB-lite"/>
    </source>
</evidence>
<dbReference type="PRINTS" id="PR00420">
    <property type="entry name" value="RNGMNOXGNASE"/>
</dbReference>
<dbReference type="RefSeq" id="WP_167028908.1">
    <property type="nucleotide sequence ID" value="NZ_CP050177.1"/>
</dbReference>
<evidence type="ECO:0000313" key="6">
    <source>
        <dbReference type="EMBL" id="QIQ03305.1"/>
    </source>
</evidence>
<dbReference type="Gene3D" id="3.40.30.120">
    <property type="match status" value="1"/>
</dbReference>
<comment type="cofactor">
    <cofactor evidence="1">
        <name>FAD</name>
        <dbReference type="ChEBI" id="CHEBI:57692"/>
    </cofactor>
</comment>
<dbReference type="InterPro" id="IPR050641">
    <property type="entry name" value="RIFMO-like"/>
</dbReference>
<dbReference type="Gene3D" id="3.50.50.60">
    <property type="entry name" value="FAD/NAD(P)-binding domain"/>
    <property type="match status" value="1"/>
</dbReference>
<evidence type="ECO:0000256" key="2">
    <source>
        <dbReference type="ARBA" id="ARBA00022630"/>
    </source>
</evidence>
<name>A0A6G9GYK1_9ACTN</name>
<gene>
    <name evidence="6" type="ORF">HA039_14030</name>
</gene>
<proteinExistence type="predicted"/>
<accession>A0A6G9GYK1</accession>
<dbReference type="PANTHER" id="PTHR43004">
    <property type="entry name" value="TRK SYSTEM POTASSIUM UPTAKE PROTEIN"/>
    <property type="match status" value="1"/>
</dbReference>
<feature type="domain" description="FAD-binding" evidence="5">
    <location>
        <begin position="20"/>
        <end position="352"/>
    </location>
</feature>
<evidence type="ECO:0000259" key="5">
    <source>
        <dbReference type="Pfam" id="PF01494"/>
    </source>
</evidence>
<dbReference type="EMBL" id="CP050177">
    <property type="protein sequence ID" value="QIQ03305.1"/>
    <property type="molecule type" value="Genomic_DNA"/>
</dbReference>
<keyword evidence="3" id="KW-0274">FAD</keyword>
<dbReference type="AlphaFoldDB" id="A0A6G9GYK1"/>
<dbReference type="InterPro" id="IPR036188">
    <property type="entry name" value="FAD/NAD-bd_sf"/>
</dbReference>
<evidence type="ECO:0000313" key="7">
    <source>
        <dbReference type="Proteomes" id="UP000501179"/>
    </source>
</evidence>
<feature type="compositionally biased region" description="Basic and acidic residues" evidence="4">
    <location>
        <begin position="409"/>
        <end position="423"/>
    </location>
</feature>
<evidence type="ECO:0000256" key="3">
    <source>
        <dbReference type="ARBA" id="ARBA00022827"/>
    </source>
</evidence>
<dbReference type="PANTHER" id="PTHR43004:SF19">
    <property type="entry name" value="BINDING MONOOXYGENASE, PUTATIVE (JCVI)-RELATED"/>
    <property type="match status" value="1"/>
</dbReference>